<dbReference type="EMBL" id="DS268486">
    <property type="protein sequence ID" value="EFP10539.1"/>
    <property type="molecule type" value="Genomic_DNA"/>
</dbReference>
<gene>
    <name evidence="1" type="ORF">CRE_29063</name>
</gene>
<dbReference type="HOGENOM" id="CLU_1300716_0_0_1"/>
<protein>
    <submittedName>
        <fullName evidence="1">Uncharacterized protein</fullName>
    </submittedName>
</protein>
<accession>E3MWC7</accession>
<evidence type="ECO:0000313" key="2">
    <source>
        <dbReference type="Proteomes" id="UP000008281"/>
    </source>
</evidence>
<reference evidence="1" key="1">
    <citation type="submission" date="2007-07" db="EMBL/GenBank/DDBJ databases">
        <title>PCAP assembly of the Caenorhabditis remanei genome.</title>
        <authorList>
            <consortium name="The Caenorhabditis remanei Sequencing Consortium"/>
            <person name="Wilson R.K."/>
        </authorList>
    </citation>
    <scope>NUCLEOTIDE SEQUENCE [LARGE SCALE GENOMIC DNA]</scope>
    <source>
        <strain evidence="1">PB4641</strain>
    </source>
</reference>
<dbReference type="Proteomes" id="UP000008281">
    <property type="component" value="Unassembled WGS sequence"/>
</dbReference>
<keyword evidence="2" id="KW-1185">Reference proteome</keyword>
<evidence type="ECO:0000313" key="1">
    <source>
        <dbReference type="EMBL" id="EFP10539.1"/>
    </source>
</evidence>
<sequence>MITSDRQLQSPPHREITIKKLAKKRDDLTTYVYRQDSEKEALHFVVLSDGYRRRTCVVFPSHDEYSTISSNFLLNSEIGNVLLERTESKEHFPTHPRRSSKITTEKLRSWRWFEYVRCLIPAVMIQRGCDVREEVYSYVWRMEQVPDFSFQENFRAKLTKTVSRFMGSGIQYIPLFNSCRFIHREVIQAEAIPHLAKEDDMARQKTKSFEKS</sequence>
<dbReference type="InParanoid" id="E3MWC7"/>
<dbReference type="AlphaFoldDB" id="E3MWC7"/>
<proteinExistence type="predicted"/>
<name>E3MWC7_CAERE</name>
<organism evidence="2">
    <name type="scientific">Caenorhabditis remanei</name>
    <name type="common">Caenorhabditis vulgaris</name>
    <dbReference type="NCBI Taxonomy" id="31234"/>
    <lineage>
        <taxon>Eukaryota</taxon>
        <taxon>Metazoa</taxon>
        <taxon>Ecdysozoa</taxon>
        <taxon>Nematoda</taxon>
        <taxon>Chromadorea</taxon>
        <taxon>Rhabditida</taxon>
        <taxon>Rhabditina</taxon>
        <taxon>Rhabditomorpha</taxon>
        <taxon>Rhabditoidea</taxon>
        <taxon>Rhabditidae</taxon>
        <taxon>Peloderinae</taxon>
        <taxon>Caenorhabditis</taxon>
    </lineage>
</organism>